<dbReference type="SUPFAM" id="SSF53335">
    <property type="entry name" value="S-adenosyl-L-methionine-dependent methyltransferases"/>
    <property type="match status" value="1"/>
</dbReference>
<evidence type="ECO:0000259" key="4">
    <source>
        <dbReference type="Pfam" id="PF08241"/>
    </source>
</evidence>
<keyword evidence="3" id="KW-1133">Transmembrane helix</keyword>
<keyword evidence="6" id="KW-1185">Reference proteome</keyword>
<comment type="caution">
    <text evidence="5">The sequence shown here is derived from an EMBL/GenBank/DDBJ whole genome shotgun (WGS) entry which is preliminary data.</text>
</comment>
<comment type="similarity">
    <text evidence="2">Belongs to the class I-like SAM-binding methyltransferase superfamily. Erg6/SMT family.</text>
</comment>
<dbReference type="AlphaFoldDB" id="A0A168AS12"/>
<dbReference type="Pfam" id="PF08241">
    <property type="entry name" value="Methyltransf_11"/>
    <property type="match status" value="1"/>
</dbReference>
<dbReference type="EMBL" id="AZHB01000006">
    <property type="protein sequence ID" value="OAA69118.1"/>
    <property type="molecule type" value="Genomic_DNA"/>
</dbReference>
<dbReference type="STRING" id="1081104.A0A168AS12"/>
<dbReference type="Gene3D" id="3.40.50.150">
    <property type="entry name" value="Vaccinia Virus protein VP39"/>
    <property type="match status" value="1"/>
</dbReference>
<dbReference type="GeneID" id="30019785"/>
<dbReference type="Proteomes" id="UP000076744">
    <property type="component" value="Unassembled WGS sequence"/>
</dbReference>
<evidence type="ECO:0000256" key="1">
    <source>
        <dbReference type="ARBA" id="ARBA00022679"/>
    </source>
</evidence>
<dbReference type="GO" id="GO:0003838">
    <property type="term" value="F:sterol 24-C-methyltransferase activity"/>
    <property type="evidence" value="ECO:0007669"/>
    <property type="project" value="TreeGrafter"/>
</dbReference>
<keyword evidence="1 5" id="KW-0808">Transferase</keyword>
<evidence type="ECO:0000256" key="3">
    <source>
        <dbReference type="SAM" id="Phobius"/>
    </source>
</evidence>
<organism evidence="5 6">
    <name type="scientific">Cordyceps fumosorosea (strain ARSEF 2679)</name>
    <name type="common">Isaria fumosorosea</name>
    <dbReference type="NCBI Taxonomy" id="1081104"/>
    <lineage>
        <taxon>Eukaryota</taxon>
        <taxon>Fungi</taxon>
        <taxon>Dikarya</taxon>
        <taxon>Ascomycota</taxon>
        <taxon>Pezizomycotina</taxon>
        <taxon>Sordariomycetes</taxon>
        <taxon>Hypocreomycetidae</taxon>
        <taxon>Hypocreales</taxon>
        <taxon>Cordycipitaceae</taxon>
        <taxon>Cordyceps</taxon>
    </lineage>
</organism>
<name>A0A168AS12_CORFA</name>
<dbReference type="OrthoDB" id="540004at2759"/>
<evidence type="ECO:0000313" key="6">
    <source>
        <dbReference type="Proteomes" id="UP000076744"/>
    </source>
</evidence>
<proteinExistence type="inferred from homology"/>
<feature type="domain" description="Methyltransferase type 11" evidence="4">
    <location>
        <begin position="83"/>
        <end position="182"/>
    </location>
</feature>
<dbReference type="RefSeq" id="XP_018705988.1">
    <property type="nucleotide sequence ID" value="XM_018847099.1"/>
</dbReference>
<evidence type="ECO:0000313" key="5">
    <source>
        <dbReference type="EMBL" id="OAA69118.1"/>
    </source>
</evidence>
<evidence type="ECO:0000256" key="2">
    <source>
        <dbReference type="ARBA" id="ARBA00038188"/>
    </source>
</evidence>
<keyword evidence="3" id="KW-0812">Transmembrane</keyword>
<dbReference type="GO" id="GO:0005783">
    <property type="term" value="C:endoplasmic reticulum"/>
    <property type="evidence" value="ECO:0007669"/>
    <property type="project" value="TreeGrafter"/>
</dbReference>
<keyword evidence="3" id="KW-0472">Membrane</keyword>
<dbReference type="PANTHER" id="PTHR44068">
    <property type="entry name" value="ZGC:194242"/>
    <property type="match status" value="1"/>
</dbReference>
<dbReference type="InterPro" id="IPR029063">
    <property type="entry name" value="SAM-dependent_MTases_sf"/>
</dbReference>
<dbReference type="InterPro" id="IPR013216">
    <property type="entry name" value="Methyltransf_11"/>
</dbReference>
<dbReference type="GO" id="GO:0032259">
    <property type="term" value="P:methylation"/>
    <property type="evidence" value="ECO:0007669"/>
    <property type="project" value="UniProtKB-KW"/>
</dbReference>
<protein>
    <submittedName>
        <fullName evidence="5">Methyltransferase type 11</fullName>
    </submittedName>
</protein>
<reference evidence="5 6" key="1">
    <citation type="journal article" date="2016" name="Genome Biol. Evol.">
        <title>Divergent and convergent evolution of fungal pathogenicity.</title>
        <authorList>
            <person name="Shang Y."/>
            <person name="Xiao G."/>
            <person name="Zheng P."/>
            <person name="Cen K."/>
            <person name="Zhan S."/>
            <person name="Wang C."/>
        </authorList>
    </citation>
    <scope>NUCLEOTIDE SEQUENCE [LARGE SCALE GENOMIC DNA]</scope>
    <source>
        <strain evidence="5 6">ARSEF 2679</strain>
    </source>
</reference>
<accession>A0A168AS12</accession>
<dbReference type="CDD" id="cd02440">
    <property type="entry name" value="AdoMet_MTases"/>
    <property type="match status" value="1"/>
</dbReference>
<dbReference type="InterPro" id="IPR050447">
    <property type="entry name" value="Erg6_SMT_methyltransf"/>
</dbReference>
<gene>
    <name evidence="5" type="ORF">ISF_03493</name>
</gene>
<dbReference type="GO" id="GO:0006696">
    <property type="term" value="P:ergosterol biosynthetic process"/>
    <property type="evidence" value="ECO:0007669"/>
    <property type="project" value="TreeGrafter"/>
</dbReference>
<keyword evidence="5" id="KW-0489">Methyltransferase</keyword>
<dbReference type="PANTHER" id="PTHR44068:SF1">
    <property type="entry name" value="HYPOTHETICAL LOC100005854"/>
    <property type="match status" value="1"/>
</dbReference>
<sequence>MPTSTQTSTTAPNEPIINNNPAVQSLYASLESRIGYRLVLGGTRHFGYWEKDTWWMLPVSGPLRRMEQKLFDRLDLPTGSRVLDAGCGVGHVALYMAGRGLKMTGIDIMDHHLEKARRNISKSGPLQSQVSVQKMDYHHLETLQSDSFDGVYTMETLVHATEPEQVVAGFLRILRPGGHIVLQEYDYNFESEEEIGPVLAKAMKQMSDFGAMPTWDRAKRGYFERLLQGAGFVDIQVQDYSVNVRPMLRLFWLLALIPNLLVQLFGLQKYFINTVGGAYAYNAREHWRYVSISARKPDDSPKSS</sequence>
<feature type="transmembrane region" description="Helical" evidence="3">
    <location>
        <begin position="250"/>
        <end position="267"/>
    </location>
</feature>